<dbReference type="GO" id="GO:0012505">
    <property type="term" value="C:endomembrane system"/>
    <property type="evidence" value="ECO:0007669"/>
    <property type="project" value="UniProtKB-SubCell"/>
</dbReference>
<dbReference type="OrthoDB" id="100546at2759"/>
<accession>G0R544</accession>
<dbReference type="GO" id="GO:0005524">
    <property type="term" value="F:ATP binding"/>
    <property type="evidence" value="ECO:0007669"/>
    <property type="project" value="UniProtKB-KW"/>
</dbReference>
<dbReference type="SMART" id="SM00220">
    <property type="entry name" value="S_TKc"/>
    <property type="match status" value="1"/>
</dbReference>
<dbReference type="GO" id="GO:0004692">
    <property type="term" value="F:cGMP-dependent protein kinase activity"/>
    <property type="evidence" value="ECO:0007669"/>
    <property type="project" value="UniProtKB-EC"/>
</dbReference>
<feature type="domain" description="Protein kinase" evidence="19">
    <location>
        <begin position="454"/>
        <end position="713"/>
    </location>
</feature>
<dbReference type="GO" id="GO:0004691">
    <property type="term" value="F:cAMP-dependent protein kinase activity"/>
    <property type="evidence" value="ECO:0007669"/>
    <property type="project" value="TreeGrafter"/>
</dbReference>
<keyword evidence="6" id="KW-0723">Serine/threonine-protein kinase</keyword>
<dbReference type="PROSITE" id="PS00889">
    <property type="entry name" value="CNMP_BINDING_2"/>
    <property type="match status" value="2"/>
</dbReference>
<dbReference type="CDD" id="cd00038">
    <property type="entry name" value="CAP_ED"/>
    <property type="match status" value="3"/>
</dbReference>
<evidence type="ECO:0000313" key="23">
    <source>
        <dbReference type="Proteomes" id="UP000008983"/>
    </source>
</evidence>
<gene>
    <name evidence="22" type="ORF">IMG5_196290</name>
</gene>
<keyword evidence="13" id="KW-0460">Magnesium</keyword>
<evidence type="ECO:0000256" key="10">
    <source>
        <dbReference type="ARBA" id="ARBA00022741"/>
    </source>
</evidence>
<dbReference type="EMBL" id="GL984360">
    <property type="protein sequence ID" value="EGR27446.1"/>
    <property type="molecule type" value="Genomic_DNA"/>
</dbReference>
<dbReference type="Proteomes" id="UP000008983">
    <property type="component" value="Unassembled WGS sequence"/>
</dbReference>
<dbReference type="Gene3D" id="3.30.200.20">
    <property type="entry name" value="Phosphorylase Kinase, domain 1"/>
    <property type="match status" value="1"/>
</dbReference>
<comment type="catalytic activity">
    <reaction evidence="18">
        <text>L-seryl-[protein] + ATP = O-phospho-L-seryl-[protein] + ADP + H(+)</text>
        <dbReference type="Rhea" id="RHEA:17989"/>
        <dbReference type="Rhea" id="RHEA-COMP:9863"/>
        <dbReference type="Rhea" id="RHEA-COMP:11604"/>
        <dbReference type="ChEBI" id="CHEBI:15378"/>
        <dbReference type="ChEBI" id="CHEBI:29999"/>
        <dbReference type="ChEBI" id="CHEBI:30616"/>
        <dbReference type="ChEBI" id="CHEBI:83421"/>
        <dbReference type="ChEBI" id="CHEBI:456216"/>
        <dbReference type="EC" id="2.7.11.12"/>
    </reaction>
</comment>
<comment type="cofactor">
    <cofactor evidence="1">
        <name>Mg(2+)</name>
        <dbReference type="ChEBI" id="CHEBI:18420"/>
    </cofactor>
</comment>
<dbReference type="SMART" id="SM00100">
    <property type="entry name" value="cNMP"/>
    <property type="match status" value="2"/>
</dbReference>
<organism evidence="22 23">
    <name type="scientific">Ichthyophthirius multifiliis</name>
    <name type="common">White spot disease agent</name>
    <name type="synonym">Ich</name>
    <dbReference type="NCBI Taxonomy" id="5932"/>
    <lineage>
        <taxon>Eukaryota</taxon>
        <taxon>Sar</taxon>
        <taxon>Alveolata</taxon>
        <taxon>Ciliophora</taxon>
        <taxon>Intramacronucleata</taxon>
        <taxon>Oligohymenophorea</taxon>
        <taxon>Hymenostomatida</taxon>
        <taxon>Ophryoglenina</taxon>
        <taxon>Ichthyophthirius</taxon>
    </lineage>
</organism>
<dbReference type="Pfam" id="PF00027">
    <property type="entry name" value="cNMP_binding"/>
    <property type="match status" value="2"/>
</dbReference>
<keyword evidence="12" id="KW-0067">ATP-binding</keyword>
<keyword evidence="10" id="KW-0547">Nucleotide-binding</keyword>
<dbReference type="InterPro" id="IPR008271">
    <property type="entry name" value="Ser/Thr_kinase_AS"/>
</dbReference>
<reference evidence="22 23" key="1">
    <citation type="submission" date="2011-07" db="EMBL/GenBank/DDBJ databases">
        <authorList>
            <person name="Coyne R."/>
            <person name="Brami D."/>
            <person name="Johnson J."/>
            <person name="Hostetler J."/>
            <person name="Hannick L."/>
            <person name="Clark T."/>
            <person name="Cassidy-Hanley D."/>
            <person name="Inman J."/>
        </authorList>
    </citation>
    <scope>NUCLEOTIDE SEQUENCE [LARGE SCALE GENOMIC DNA]</scope>
    <source>
        <strain evidence="22 23">G5</strain>
    </source>
</reference>
<dbReference type="GO" id="GO:0005952">
    <property type="term" value="C:cAMP-dependent protein kinase complex"/>
    <property type="evidence" value="ECO:0007669"/>
    <property type="project" value="TreeGrafter"/>
</dbReference>
<dbReference type="OMA" id="MQEAHCD"/>
<dbReference type="eggNOG" id="KOG0614">
    <property type="taxonomic scope" value="Eukaryota"/>
</dbReference>
<dbReference type="GO" id="GO:0106310">
    <property type="term" value="F:protein serine kinase activity"/>
    <property type="evidence" value="ECO:0007669"/>
    <property type="project" value="RHEA"/>
</dbReference>
<dbReference type="SUPFAM" id="SSF51206">
    <property type="entry name" value="cAMP-binding domain-like"/>
    <property type="match status" value="3"/>
</dbReference>
<evidence type="ECO:0000259" key="20">
    <source>
        <dbReference type="PROSITE" id="PS50042"/>
    </source>
</evidence>
<dbReference type="EC" id="2.7.11.12" evidence="4"/>
<dbReference type="RefSeq" id="XP_004024356.1">
    <property type="nucleotide sequence ID" value="XM_004024307.1"/>
</dbReference>
<dbReference type="GeneID" id="14903511"/>
<evidence type="ECO:0000256" key="18">
    <source>
        <dbReference type="ARBA" id="ARBA00047462"/>
    </source>
</evidence>
<dbReference type="Gene3D" id="2.60.120.10">
    <property type="entry name" value="Jelly Rolls"/>
    <property type="match status" value="3"/>
</dbReference>
<feature type="domain" description="Cyclic nucleotide-binding" evidence="20">
    <location>
        <begin position="199"/>
        <end position="298"/>
    </location>
</feature>
<feature type="domain" description="AGC-kinase C-terminal" evidence="21">
    <location>
        <begin position="714"/>
        <end position="779"/>
    </location>
</feature>
<evidence type="ECO:0000256" key="13">
    <source>
        <dbReference type="ARBA" id="ARBA00022842"/>
    </source>
</evidence>
<evidence type="ECO:0000256" key="1">
    <source>
        <dbReference type="ARBA" id="ARBA00001946"/>
    </source>
</evidence>
<protein>
    <recommendedName>
        <fullName evidence="16">cGMP-dependent protein kinase</fullName>
        <ecNumber evidence="4">2.7.11.12</ecNumber>
    </recommendedName>
</protein>
<dbReference type="PRINTS" id="PR00103">
    <property type="entry name" value="CAMPKINASE"/>
</dbReference>
<dbReference type="InterPro" id="IPR011009">
    <property type="entry name" value="Kinase-like_dom_sf"/>
</dbReference>
<dbReference type="PANTHER" id="PTHR24353">
    <property type="entry name" value="CYCLIC NUCLEOTIDE-DEPENDENT PROTEIN KINASE"/>
    <property type="match status" value="1"/>
</dbReference>
<evidence type="ECO:0000256" key="6">
    <source>
        <dbReference type="ARBA" id="ARBA00022527"/>
    </source>
</evidence>
<dbReference type="InParanoid" id="G0R544"/>
<dbReference type="STRING" id="857967.G0R544"/>
<dbReference type="FunCoup" id="G0R544">
    <property type="interactions" value="6"/>
</dbReference>
<keyword evidence="14" id="KW-0142">cGMP-binding</keyword>
<evidence type="ECO:0000256" key="4">
    <source>
        <dbReference type="ARBA" id="ARBA00012428"/>
    </source>
</evidence>
<evidence type="ECO:0000256" key="7">
    <source>
        <dbReference type="ARBA" id="ARBA00022535"/>
    </source>
</evidence>
<keyword evidence="11 22" id="KW-0418">Kinase</keyword>
<dbReference type="InterPro" id="IPR000719">
    <property type="entry name" value="Prot_kinase_dom"/>
</dbReference>
<feature type="domain" description="Cyclic nucleotide-binding" evidence="20">
    <location>
        <begin position="319"/>
        <end position="419"/>
    </location>
</feature>
<dbReference type="PROSITE" id="PS00108">
    <property type="entry name" value="PROTEIN_KINASE_ST"/>
    <property type="match status" value="1"/>
</dbReference>
<dbReference type="SUPFAM" id="SSF56112">
    <property type="entry name" value="Protein kinase-like (PK-like)"/>
    <property type="match status" value="1"/>
</dbReference>
<evidence type="ECO:0000256" key="5">
    <source>
        <dbReference type="ARBA" id="ARBA00022490"/>
    </source>
</evidence>
<dbReference type="InterPro" id="IPR018490">
    <property type="entry name" value="cNMP-bd_dom_sf"/>
</dbReference>
<dbReference type="PROSITE" id="PS51285">
    <property type="entry name" value="AGC_KINASE_CTER"/>
    <property type="match status" value="1"/>
</dbReference>
<keyword evidence="23" id="KW-1185">Reference proteome</keyword>
<keyword evidence="8 22" id="KW-0808">Transferase</keyword>
<dbReference type="InterPro" id="IPR014710">
    <property type="entry name" value="RmlC-like_jellyroll"/>
</dbReference>
<evidence type="ECO:0000256" key="17">
    <source>
        <dbReference type="ARBA" id="ARBA00047298"/>
    </source>
</evidence>
<dbReference type="PANTHER" id="PTHR24353:SF37">
    <property type="entry name" value="CAMP-DEPENDENT PROTEIN KINASE CATALYTIC SUBUNIT PRKX"/>
    <property type="match status" value="1"/>
</dbReference>
<evidence type="ECO:0000256" key="16">
    <source>
        <dbReference type="ARBA" id="ARBA00024113"/>
    </source>
</evidence>
<dbReference type="eggNOG" id="KOG0616">
    <property type="taxonomic scope" value="Eukaryota"/>
</dbReference>
<proteinExistence type="inferred from homology"/>
<keyword evidence="9" id="KW-0479">Metal-binding</keyword>
<evidence type="ECO:0000256" key="11">
    <source>
        <dbReference type="ARBA" id="ARBA00022777"/>
    </source>
</evidence>
<evidence type="ECO:0000259" key="21">
    <source>
        <dbReference type="PROSITE" id="PS51285"/>
    </source>
</evidence>
<dbReference type="InterPro" id="IPR000595">
    <property type="entry name" value="cNMP-bd_dom"/>
</dbReference>
<dbReference type="GO" id="GO:0030553">
    <property type="term" value="F:cGMP binding"/>
    <property type="evidence" value="ECO:0007669"/>
    <property type="project" value="UniProtKB-KW"/>
</dbReference>
<evidence type="ECO:0000256" key="15">
    <source>
        <dbReference type="ARBA" id="ARBA00023136"/>
    </source>
</evidence>
<evidence type="ECO:0000256" key="3">
    <source>
        <dbReference type="ARBA" id="ARBA00006352"/>
    </source>
</evidence>
<sequence>MKQPISDNKIQSTLQEIHRQQQLNQEEIQQYQQQTQNYLQSKVNISLRELDEKSENFIKTTKKPTKDQINFISESFSNHSVFYILQQEQKEEIIQKMFNCECSKGEFLFRQNDNAYSFFILEKGNIQIEIDGIEKKQLGPGAGIGELALLYCTSRTASVKCLSYCEFWVIDKTTFIEIIEEIVHKDFQANRSFMESVAFFFFMSDDQKDAIASALISVMFKPGQFIANEGDRADSFYLIKEGKVSIWKDGKMIRYLYVGDSFGEQALYVKSTRAASIKAEDDVKLLSLGREHLKKILGGKVQKIVYLNRQRWAFSNNKLLQNLTNIQVEKISIQAKISNFKKGTILFEKGDYCDTLIAVLEGVIKEENSGNIQAEMGQIFGDYYLLQPNCNKQFEDRIIVEKEAVLSTISFKLFQKCIGGDIETVIKKNENSHELKMKKENQKEDYSYIKMEDLIHIKKLNEGEFGSVHLVQKKQSKNLYALKCISKKLISTLSLEKHVLQEKLVLEQIQFPFIISLVRTFKDQKNLYLLLTFINGQQMFEVIREIGLLSSCDAQFYIASLILSIEYLHQRQIIYRDIKPENLIVDKEGYMYLIDLGQSKILNKGKHRGRTFTIIGTANYMAPEIIKGKGYSFNADLWSIGVLLYEFMSGMVPFGNEKNDPYEIYQEILNKDVKYPDYFKDKKAKRLIDQLLSLQPQLRLGGSYASLKNHAWFDNLEWDLLYNKQLKPPFIPVDDCIIQQDEINKKYVKNKYFLQYINQEYIDESEKYTNLNLDLDNYF</sequence>
<dbReference type="PROSITE" id="PS50011">
    <property type="entry name" value="PROTEIN_KINASE_DOM"/>
    <property type="match status" value="1"/>
</dbReference>
<comment type="similarity">
    <text evidence="3">Belongs to the protein kinase superfamily. AGC Ser/Thr protein kinase family. cGMP subfamily.</text>
</comment>
<keyword evidence="5" id="KW-0963">Cytoplasm</keyword>
<keyword evidence="15" id="KW-0472">Membrane</keyword>
<comment type="subcellular location">
    <subcellularLocation>
        <location evidence="2">Endomembrane system</location>
    </subcellularLocation>
</comment>
<feature type="domain" description="Cyclic nucleotide-binding" evidence="20">
    <location>
        <begin position="81"/>
        <end position="179"/>
    </location>
</feature>
<evidence type="ECO:0000256" key="14">
    <source>
        <dbReference type="ARBA" id="ARBA00022992"/>
    </source>
</evidence>
<comment type="catalytic activity">
    <reaction evidence="17">
        <text>L-threonyl-[protein] + ATP = O-phospho-L-threonyl-[protein] + ADP + H(+)</text>
        <dbReference type="Rhea" id="RHEA:46608"/>
        <dbReference type="Rhea" id="RHEA-COMP:11060"/>
        <dbReference type="Rhea" id="RHEA-COMP:11605"/>
        <dbReference type="ChEBI" id="CHEBI:15378"/>
        <dbReference type="ChEBI" id="CHEBI:30013"/>
        <dbReference type="ChEBI" id="CHEBI:30616"/>
        <dbReference type="ChEBI" id="CHEBI:61977"/>
        <dbReference type="ChEBI" id="CHEBI:456216"/>
        <dbReference type="EC" id="2.7.11.12"/>
    </reaction>
</comment>
<evidence type="ECO:0000256" key="2">
    <source>
        <dbReference type="ARBA" id="ARBA00004308"/>
    </source>
</evidence>
<dbReference type="Gene3D" id="1.10.510.10">
    <property type="entry name" value="Transferase(Phosphotransferase) domain 1"/>
    <property type="match status" value="1"/>
</dbReference>
<dbReference type="InterPro" id="IPR018488">
    <property type="entry name" value="cNMP-bd_CS"/>
</dbReference>
<dbReference type="FunFam" id="2.60.120.10:FF:000089">
    <property type="entry name" value="cGMP-dependent protein kinase 5-1"/>
    <property type="match status" value="1"/>
</dbReference>
<dbReference type="PROSITE" id="PS50042">
    <property type="entry name" value="CNMP_BINDING_3"/>
    <property type="match status" value="3"/>
</dbReference>
<evidence type="ECO:0000256" key="9">
    <source>
        <dbReference type="ARBA" id="ARBA00022723"/>
    </source>
</evidence>
<evidence type="ECO:0000256" key="12">
    <source>
        <dbReference type="ARBA" id="ARBA00022840"/>
    </source>
</evidence>
<name>G0R544_ICHMU</name>
<dbReference type="GO" id="GO:0046872">
    <property type="term" value="F:metal ion binding"/>
    <property type="evidence" value="ECO:0007669"/>
    <property type="project" value="UniProtKB-KW"/>
</dbReference>
<keyword evidence="7" id="KW-0140">cGMP</keyword>
<evidence type="ECO:0000259" key="19">
    <source>
        <dbReference type="PROSITE" id="PS50011"/>
    </source>
</evidence>
<dbReference type="InterPro" id="IPR000961">
    <property type="entry name" value="AGC-kinase_C"/>
</dbReference>
<dbReference type="FunFam" id="2.60.120.10:FF:000068">
    <property type="entry name" value="cGMP-dependent protein kinase"/>
    <property type="match status" value="1"/>
</dbReference>
<evidence type="ECO:0000256" key="8">
    <source>
        <dbReference type="ARBA" id="ARBA00022679"/>
    </source>
</evidence>
<evidence type="ECO:0000313" key="22">
    <source>
        <dbReference type="EMBL" id="EGR27446.1"/>
    </source>
</evidence>
<dbReference type="Pfam" id="PF00069">
    <property type="entry name" value="Pkinase"/>
    <property type="match status" value="1"/>
</dbReference>
<dbReference type="AlphaFoldDB" id="G0R544"/>